<dbReference type="InterPro" id="IPR023198">
    <property type="entry name" value="PGP-like_dom2"/>
</dbReference>
<dbReference type="InterPro" id="IPR036412">
    <property type="entry name" value="HAD-like_sf"/>
</dbReference>
<dbReference type="Pfam" id="PF13419">
    <property type="entry name" value="HAD_2"/>
    <property type="match status" value="1"/>
</dbReference>
<sequence length="218" mass="24401">MIKSVIFDMDGVVVDTEPLSHRANFAFYKSLGIEVTDDVYTTFIGNSDRNIIQKVKNIYGVEAPEDELLEKGLKYYCEAFDNDKTLELMPGVKKLIEDLYNNGMTILLASSSSKVKIDRVFNRFGLDKYFSHKISGQDFEFSKPHPAIFLEAVAKSGFTANECVVIEDSTNGVKAANAAGVFCIGYKNDEHSVQDISLADMKISDFSQLDYEKIKSLK</sequence>
<accession>A0ABW8YX27</accession>
<dbReference type="Gene3D" id="3.40.50.1000">
    <property type="entry name" value="HAD superfamily/HAD-like"/>
    <property type="match status" value="1"/>
</dbReference>
<protein>
    <submittedName>
        <fullName evidence="1">HAD family phosphatase</fullName>
    </submittedName>
</protein>
<dbReference type="Proteomes" id="UP001629156">
    <property type="component" value="Unassembled WGS sequence"/>
</dbReference>
<evidence type="ECO:0000313" key="1">
    <source>
        <dbReference type="EMBL" id="MFL9844022.1"/>
    </source>
</evidence>
<dbReference type="NCBIfam" id="TIGR01509">
    <property type="entry name" value="HAD-SF-IA-v3"/>
    <property type="match status" value="1"/>
</dbReference>
<dbReference type="SUPFAM" id="SSF56784">
    <property type="entry name" value="HAD-like"/>
    <property type="match status" value="1"/>
</dbReference>
<dbReference type="Gene3D" id="1.10.150.240">
    <property type="entry name" value="Putative phosphatase, domain 2"/>
    <property type="match status" value="1"/>
</dbReference>
<evidence type="ECO:0000313" key="2">
    <source>
        <dbReference type="Proteomes" id="UP001629156"/>
    </source>
</evidence>
<proteinExistence type="predicted"/>
<dbReference type="RefSeq" id="WP_408084271.1">
    <property type="nucleotide sequence ID" value="NZ_JBELPZ010000004.1"/>
</dbReference>
<dbReference type="SFLD" id="SFLDG01129">
    <property type="entry name" value="C1.5:_HAD__Beta-PGM__Phosphata"/>
    <property type="match status" value="1"/>
</dbReference>
<dbReference type="InterPro" id="IPR041492">
    <property type="entry name" value="HAD_2"/>
</dbReference>
<dbReference type="InterPro" id="IPR006439">
    <property type="entry name" value="HAD-SF_hydro_IA"/>
</dbReference>
<keyword evidence="2" id="KW-1185">Reference proteome</keyword>
<dbReference type="InterPro" id="IPR023214">
    <property type="entry name" value="HAD_sf"/>
</dbReference>
<dbReference type="PANTHER" id="PTHR18901">
    <property type="entry name" value="2-DEOXYGLUCOSE-6-PHOSPHATE PHOSPHATASE 2"/>
    <property type="match status" value="1"/>
</dbReference>
<dbReference type="SFLD" id="SFLDG01135">
    <property type="entry name" value="C1.5.6:_HAD__Beta-PGM__Phospha"/>
    <property type="match status" value="1"/>
</dbReference>
<dbReference type="PANTHER" id="PTHR18901:SF38">
    <property type="entry name" value="PSEUDOURIDINE-5'-PHOSPHATASE"/>
    <property type="match status" value="1"/>
</dbReference>
<organism evidence="1 2">
    <name type="scientific">Flavobacterium rhizosphaerae</name>
    <dbReference type="NCBI Taxonomy" id="3163298"/>
    <lineage>
        <taxon>Bacteria</taxon>
        <taxon>Pseudomonadati</taxon>
        <taxon>Bacteroidota</taxon>
        <taxon>Flavobacteriia</taxon>
        <taxon>Flavobacteriales</taxon>
        <taxon>Flavobacteriaceae</taxon>
        <taxon>Flavobacterium</taxon>
    </lineage>
</organism>
<dbReference type="EMBL" id="JBELPZ010000004">
    <property type="protein sequence ID" value="MFL9844022.1"/>
    <property type="molecule type" value="Genomic_DNA"/>
</dbReference>
<gene>
    <name evidence="1" type="ORF">ABS766_06285</name>
</gene>
<reference evidence="1 2" key="1">
    <citation type="submission" date="2024-06" db="EMBL/GenBank/DDBJ databases">
        <authorList>
            <person name="Kaempfer P."/>
            <person name="Viver T."/>
        </authorList>
    </citation>
    <scope>NUCLEOTIDE SEQUENCE [LARGE SCALE GENOMIC DNA]</scope>
    <source>
        <strain evidence="1 2">ST-119</strain>
    </source>
</reference>
<comment type="caution">
    <text evidence="1">The sequence shown here is derived from an EMBL/GenBank/DDBJ whole genome shotgun (WGS) entry which is preliminary data.</text>
</comment>
<dbReference type="SFLD" id="SFLDS00003">
    <property type="entry name" value="Haloacid_Dehalogenase"/>
    <property type="match status" value="1"/>
</dbReference>
<name>A0ABW8YX27_9FLAO</name>